<dbReference type="KEGG" id="bam:Bamb_2809"/>
<dbReference type="Proteomes" id="UP000000662">
    <property type="component" value="Chromosome 1"/>
</dbReference>
<dbReference type="SUPFAM" id="SSF55298">
    <property type="entry name" value="YjgF-like"/>
    <property type="match status" value="1"/>
</dbReference>
<gene>
    <name evidence="3" type="ordered locus">Bamb_2809</name>
</gene>
<dbReference type="PATRIC" id="fig|339670.21.peg.2080"/>
<protein>
    <submittedName>
        <fullName evidence="3">Endoribonuclease L-PSP</fullName>
    </submittedName>
</protein>
<evidence type="ECO:0000313" key="4">
    <source>
        <dbReference type="Proteomes" id="UP000000662"/>
    </source>
</evidence>
<dbReference type="eggNOG" id="COG0251">
    <property type="taxonomic scope" value="Bacteria"/>
</dbReference>
<proteinExistence type="predicted"/>
<dbReference type="EMBL" id="CP000440">
    <property type="protein sequence ID" value="ABI88365.1"/>
    <property type="molecule type" value="Genomic_DNA"/>
</dbReference>
<evidence type="ECO:0000259" key="2">
    <source>
        <dbReference type="Pfam" id="PF21168"/>
    </source>
</evidence>
<dbReference type="RefSeq" id="WP_011657924.1">
    <property type="nucleotide sequence ID" value="NC_008390.1"/>
</dbReference>
<dbReference type="Pfam" id="PF21168">
    <property type="entry name" value="FkbO_Hyg5-like_N"/>
    <property type="match status" value="1"/>
</dbReference>
<dbReference type="InterPro" id="IPR035959">
    <property type="entry name" value="RutC-like_sf"/>
</dbReference>
<keyword evidence="4" id="KW-1185">Reference proteome</keyword>
<accession>Q0BBV8</accession>
<dbReference type="CDD" id="cd06153">
    <property type="entry name" value="YjgF_YER057c_UK114_like_5"/>
    <property type="match status" value="1"/>
</dbReference>
<sequence length="430" mass="45136">MSVHPVDAERQACSLSSAPNAVAPGHTAAAPAASRAGIPPAANGGSRALRLARIDHARLAALLHDAHQRGDAFEHLFPGALGVVCIGAAGSPADAMARMLAVAAPELPLAPVPMTLLDAGGHAHGDAVCEIWQCDAPDLRSARRGALQYRYSETAGLVFGSIVVQETQEAIDMADRDGGTPLERATYDAYRALFDVLDTLGLPHPLRIWNTVPAINAQQFGIERYRQFNIGRQRAFDACRRALTGGVPAACALGSVVPVAGDTPPAAPLAIHFIASRTPADPVENPRQVSAYHYPAEYGPRAPTFARAAAWTDGAAAPLLFVSGTASIVGHRTLHRGDVVAQTRETIANLAAVLEQAARQGHGPFTLADLSYRVYVRDAGDTAALAAIERALRDAAGADVRALFVHAHVCRDDLLVEIDASAGHPLEQLS</sequence>
<reference evidence="3" key="1">
    <citation type="submission" date="2009-01" db="EMBL/GenBank/DDBJ databases">
        <title>Complete sequence of Chromosome 1 of Burkholderia cepacia AMMD.</title>
        <authorList>
            <consortium name="US DOE Joint Genome Institute"/>
            <person name="Copeland A."/>
            <person name="Lucas S."/>
            <person name="Lapidus A."/>
            <person name="Barry K."/>
            <person name="Detter J.C."/>
            <person name="Glavina del Rio T."/>
            <person name="Hammon N."/>
            <person name="Israni S."/>
            <person name="Pitluck S."/>
            <person name="Bruce D."/>
            <person name="Chain P."/>
            <person name="Malfatti S."/>
            <person name="Shin M."/>
            <person name="Vergez L."/>
            <person name="Schmutz J."/>
            <person name="Larimer F."/>
            <person name="Land M."/>
            <person name="Hauser L."/>
            <person name="Kyrpides N."/>
            <person name="Kim E."/>
            <person name="Parke J."/>
            <person name="Coenye T."/>
            <person name="Konstantinidis K."/>
            <person name="Ramette A."/>
            <person name="Tiedje J."/>
            <person name="Richardson P."/>
        </authorList>
    </citation>
    <scope>NUCLEOTIDE SEQUENCE [LARGE SCALE GENOMIC DNA]</scope>
    <source>
        <strain evidence="3">AMMD</strain>
    </source>
</reference>
<feature type="compositionally biased region" description="Low complexity" evidence="1">
    <location>
        <begin position="18"/>
        <end position="39"/>
    </location>
</feature>
<evidence type="ECO:0000256" key="1">
    <source>
        <dbReference type="SAM" id="MobiDB-lite"/>
    </source>
</evidence>
<feature type="region of interest" description="Disordered" evidence="1">
    <location>
        <begin position="17"/>
        <end position="39"/>
    </location>
</feature>
<dbReference type="InterPro" id="IPR049368">
    <property type="entry name" value="FkbO_Hyg5-like_N"/>
</dbReference>
<dbReference type="Gene3D" id="3.30.1330.40">
    <property type="entry name" value="RutC-like"/>
    <property type="match status" value="1"/>
</dbReference>
<feature type="domain" description="Chorismatase FkbO/Hyg5-like N-terminal" evidence="2">
    <location>
        <begin position="130"/>
        <end position="256"/>
    </location>
</feature>
<organism evidence="3 4">
    <name type="scientific">Burkholderia ambifaria (strain ATCC BAA-244 / DSM 16087 / CCUG 44356 / LMG 19182 / AMMD)</name>
    <name type="common">Burkholderia cepacia (strain AMMD)</name>
    <dbReference type="NCBI Taxonomy" id="339670"/>
    <lineage>
        <taxon>Bacteria</taxon>
        <taxon>Pseudomonadati</taxon>
        <taxon>Pseudomonadota</taxon>
        <taxon>Betaproteobacteria</taxon>
        <taxon>Burkholderiales</taxon>
        <taxon>Burkholderiaceae</taxon>
        <taxon>Burkholderia</taxon>
        <taxon>Burkholderia cepacia complex</taxon>
    </lineage>
</organism>
<dbReference type="GeneID" id="93084990"/>
<dbReference type="AlphaFoldDB" id="Q0BBV8"/>
<name>Q0BBV8_BURCM</name>
<evidence type="ECO:0000313" key="3">
    <source>
        <dbReference type="EMBL" id="ABI88365.1"/>
    </source>
</evidence>